<dbReference type="SUPFAM" id="SSF144083">
    <property type="entry name" value="Magnesium transport protein CorA, transmembrane region"/>
    <property type="match status" value="1"/>
</dbReference>
<evidence type="ECO:0000313" key="14">
    <source>
        <dbReference type="Proteomes" id="UP000292781"/>
    </source>
</evidence>
<evidence type="ECO:0000256" key="4">
    <source>
        <dbReference type="ARBA" id="ARBA00022475"/>
    </source>
</evidence>
<evidence type="ECO:0000256" key="11">
    <source>
        <dbReference type="SAM" id="MobiDB-lite"/>
    </source>
</evidence>
<dbReference type="Proteomes" id="UP000292781">
    <property type="component" value="Unassembled WGS sequence"/>
</dbReference>
<dbReference type="AlphaFoldDB" id="A0A4Q9VX97"/>
<dbReference type="GO" id="GO:0015087">
    <property type="term" value="F:cobalt ion transmembrane transporter activity"/>
    <property type="evidence" value="ECO:0007669"/>
    <property type="project" value="TreeGrafter"/>
</dbReference>
<dbReference type="GO" id="GO:0005886">
    <property type="term" value="C:plasma membrane"/>
    <property type="evidence" value="ECO:0007669"/>
    <property type="project" value="UniProtKB-SubCell"/>
</dbReference>
<dbReference type="Gene3D" id="3.30.460.20">
    <property type="entry name" value="CorA soluble domain-like"/>
    <property type="match status" value="1"/>
</dbReference>
<dbReference type="InterPro" id="IPR045861">
    <property type="entry name" value="CorA_cytoplasmic_dom"/>
</dbReference>
<comment type="similarity">
    <text evidence="2">Belongs to the CorA metal ion transporter (MIT) (TC 1.A.35) family.</text>
</comment>
<sequence length="385" mass="42741">MSIENSALLRRAAAVDSADPSDYDGNDGMARRRRRNAEHRRMASDANVTRNAKTALGGLAEALPGLVCAYGFDDEGGGRLLGSADLATELTATSGWLWLHFNLANARARDWIEEHAPLPDSAKELLLETDDHLCLIAEDDALLGVFADFRRELDHDTQDIARLKFALHRRTLVTGRRQALHSVDEARRAIAQGQTFEAGGTLLEQIFDNFSNQVATMTRELADKLETIEDRVVDDRVDPDDLRVGPVRRMALRLNRQVGALRIHFAALVENPERDLPEDVFAMTERVSLRLTSLGRDVEAIQERARIIQEEVSAKAAEHMNRQLSTLSILTALFLPATLVTGLFGMNTKGLPFDSEEIGFWYAFLVCIGGSGIVYLILRRLGVVK</sequence>
<keyword evidence="9" id="KW-0406">Ion transport</keyword>
<dbReference type="SUPFAM" id="SSF143865">
    <property type="entry name" value="CorA soluble domain-like"/>
    <property type="match status" value="1"/>
</dbReference>
<keyword evidence="7" id="KW-0862">Zinc</keyword>
<keyword evidence="3" id="KW-0813">Transport</keyword>
<evidence type="ECO:0000256" key="9">
    <source>
        <dbReference type="ARBA" id="ARBA00023065"/>
    </source>
</evidence>
<protein>
    <submittedName>
        <fullName evidence="13">Magnesium transporter CorA</fullName>
    </submittedName>
</protein>
<comment type="caution">
    <text evidence="13">The sequence shown here is derived from an EMBL/GenBank/DDBJ whole genome shotgun (WGS) entry which is preliminary data.</text>
</comment>
<dbReference type="EMBL" id="SJFN01000002">
    <property type="protein sequence ID" value="TBW41017.1"/>
    <property type="molecule type" value="Genomic_DNA"/>
</dbReference>
<evidence type="ECO:0000256" key="2">
    <source>
        <dbReference type="ARBA" id="ARBA00009765"/>
    </source>
</evidence>
<keyword evidence="6 12" id="KW-0812">Transmembrane</keyword>
<dbReference type="InterPro" id="IPR045863">
    <property type="entry name" value="CorA_TM1_TM2"/>
</dbReference>
<evidence type="ECO:0000256" key="8">
    <source>
        <dbReference type="ARBA" id="ARBA00022989"/>
    </source>
</evidence>
<organism evidence="13 14">
    <name type="scientific">Siculibacillus lacustris</name>
    <dbReference type="NCBI Taxonomy" id="1549641"/>
    <lineage>
        <taxon>Bacteria</taxon>
        <taxon>Pseudomonadati</taxon>
        <taxon>Pseudomonadota</taxon>
        <taxon>Alphaproteobacteria</taxon>
        <taxon>Hyphomicrobiales</taxon>
        <taxon>Ancalomicrobiaceae</taxon>
        <taxon>Siculibacillus</taxon>
    </lineage>
</organism>
<evidence type="ECO:0000256" key="6">
    <source>
        <dbReference type="ARBA" id="ARBA00022692"/>
    </source>
</evidence>
<reference evidence="13 14" key="1">
    <citation type="submission" date="2019-02" db="EMBL/GenBank/DDBJ databases">
        <title>Siculibacillus lacustris gen. nov., sp. nov., a new rosette-forming bacterium isolated from a freshwater crater lake (Lake St. Ana, Romania).</title>
        <authorList>
            <person name="Felfoldi T."/>
            <person name="Marton Z."/>
            <person name="Szabo A."/>
            <person name="Mentes A."/>
            <person name="Boka K."/>
            <person name="Marialigeti K."/>
            <person name="Mathe I."/>
            <person name="Koncz M."/>
            <person name="Schumann P."/>
            <person name="Toth E."/>
        </authorList>
    </citation>
    <scope>NUCLEOTIDE SEQUENCE [LARGE SCALE GENOMIC DNA]</scope>
    <source>
        <strain evidence="13 14">SA-279</strain>
    </source>
</reference>
<feature type="transmembrane region" description="Helical" evidence="12">
    <location>
        <begin position="358"/>
        <end position="378"/>
    </location>
</feature>
<evidence type="ECO:0000256" key="7">
    <source>
        <dbReference type="ARBA" id="ARBA00022833"/>
    </source>
</evidence>
<gene>
    <name evidence="13" type="ORF">EYW49_02365</name>
</gene>
<dbReference type="OrthoDB" id="9803484at2"/>
<keyword evidence="8 12" id="KW-1133">Transmembrane helix</keyword>
<feature type="region of interest" description="Disordered" evidence="11">
    <location>
        <begin position="17"/>
        <end position="46"/>
    </location>
</feature>
<dbReference type="PANTHER" id="PTHR46494:SF3">
    <property type="entry name" value="ZINC TRANSPORT PROTEIN ZNTB"/>
    <property type="match status" value="1"/>
</dbReference>
<dbReference type="GO" id="GO:0050897">
    <property type="term" value="F:cobalt ion binding"/>
    <property type="evidence" value="ECO:0007669"/>
    <property type="project" value="TreeGrafter"/>
</dbReference>
<evidence type="ECO:0000256" key="5">
    <source>
        <dbReference type="ARBA" id="ARBA00022519"/>
    </source>
</evidence>
<dbReference type="PANTHER" id="PTHR46494">
    <property type="entry name" value="CORA FAMILY METAL ION TRANSPORTER (EUROFUNG)"/>
    <property type="match status" value="1"/>
</dbReference>
<dbReference type="GO" id="GO:0015095">
    <property type="term" value="F:magnesium ion transmembrane transporter activity"/>
    <property type="evidence" value="ECO:0007669"/>
    <property type="project" value="TreeGrafter"/>
</dbReference>
<keyword evidence="10 12" id="KW-0472">Membrane</keyword>
<dbReference type="Pfam" id="PF01544">
    <property type="entry name" value="CorA"/>
    <property type="match status" value="1"/>
</dbReference>
<comment type="subcellular location">
    <subcellularLocation>
        <location evidence="1">Cell membrane</location>
        <topology evidence="1">Multi-pass membrane protein</topology>
    </subcellularLocation>
</comment>
<dbReference type="GO" id="GO:0000287">
    <property type="term" value="F:magnesium ion binding"/>
    <property type="evidence" value="ECO:0007669"/>
    <property type="project" value="TreeGrafter"/>
</dbReference>
<dbReference type="InterPro" id="IPR002523">
    <property type="entry name" value="MgTranspt_CorA/ZnTranspt_ZntB"/>
</dbReference>
<evidence type="ECO:0000313" key="13">
    <source>
        <dbReference type="EMBL" id="TBW41017.1"/>
    </source>
</evidence>
<evidence type="ECO:0000256" key="3">
    <source>
        <dbReference type="ARBA" id="ARBA00022448"/>
    </source>
</evidence>
<feature type="transmembrane region" description="Helical" evidence="12">
    <location>
        <begin position="324"/>
        <end position="346"/>
    </location>
</feature>
<proteinExistence type="inferred from homology"/>
<evidence type="ECO:0000256" key="12">
    <source>
        <dbReference type="SAM" id="Phobius"/>
    </source>
</evidence>
<dbReference type="Gene3D" id="1.20.58.340">
    <property type="entry name" value="Magnesium transport protein CorA, transmembrane region"/>
    <property type="match status" value="2"/>
</dbReference>
<keyword evidence="14" id="KW-1185">Reference proteome</keyword>
<name>A0A4Q9VX97_9HYPH</name>
<keyword evidence="5" id="KW-0997">Cell inner membrane</keyword>
<accession>A0A4Q9VX97</accession>
<evidence type="ECO:0000256" key="10">
    <source>
        <dbReference type="ARBA" id="ARBA00023136"/>
    </source>
</evidence>
<keyword evidence="4" id="KW-1003">Cell membrane</keyword>
<evidence type="ECO:0000256" key="1">
    <source>
        <dbReference type="ARBA" id="ARBA00004651"/>
    </source>
</evidence>